<proteinExistence type="predicted"/>
<keyword evidence="2" id="KW-1185">Reference proteome</keyword>
<evidence type="ECO:0000313" key="2">
    <source>
        <dbReference type="Proteomes" id="UP001603857"/>
    </source>
</evidence>
<dbReference type="AlphaFoldDB" id="A0ABD1LX93"/>
<dbReference type="Proteomes" id="UP001603857">
    <property type="component" value="Unassembled WGS sequence"/>
</dbReference>
<accession>A0ABD1LX93</accession>
<organism evidence="1 2">
    <name type="scientific">Flemingia macrophylla</name>
    <dbReference type="NCBI Taxonomy" id="520843"/>
    <lineage>
        <taxon>Eukaryota</taxon>
        <taxon>Viridiplantae</taxon>
        <taxon>Streptophyta</taxon>
        <taxon>Embryophyta</taxon>
        <taxon>Tracheophyta</taxon>
        <taxon>Spermatophyta</taxon>
        <taxon>Magnoliopsida</taxon>
        <taxon>eudicotyledons</taxon>
        <taxon>Gunneridae</taxon>
        <taxon>Pentapetalae</taxon>
        <taxon>rosids</taxon>
        <taxon>fabids</taxon>
        <taxon>Fabales</taxon>
        <taxon>Fabaceae</taxon>
        <taxon>Papilionoideae</taxon>
        <taxon>50 kb inversion clade</taxon>
        <taxon>NPAAA clade</taxon>
        <taxon>indigoferoid/millettioid clade</taxon>
        <taxon>Phaseoleae</taxon>
        <taxon>Flemingia</taxon>
    </lineage>
</organism>
<evidence type="ECO:0000313" key="1">
    <source>
        <dbReference type="EMBL" id="KAL2327545.1"/>
    </source>
</evidence>
<dbReference type="EMBL" id="JBGMDY010000007">
    <property type="protein sequence ID" value="KAL2327545.1"/>
    <property type="molecule type" value="Genomic_DNA"/>
</dbReference>
<gene>
    <name evidence="1" type="ORF">Fmac_020972</name>
</gene>
<reference evidence="1 2" key="1">
    <citation type="submission" date="2024-08" db="EMBL/GenBank/DDBJ databases">
        <title>Insights into the chromosomal genome structure of Flemingia macrophylla.</title>
        <authorList>
            <person name="Ding Y."/>
            <person name="Zhao Y."/>
            <person name="Bi W."/>
            <person name="Wu M."/>
            <person name="Zhao G."/>
            <person name="Gong Y."/>
            <person name="Li W."/>
            <person name="Zhang P."/>
        </authorList>
    </citation>
    <scope>NUCLEOTIDE SEQUENCE [LARGE SCALE GENOMIC DNA]</scope>
    <source>
        <strain evidence="1">DYQJB</strain>
        <tissue evidence="1">Leaf</tissue>
    </source>
</reference>
<comment type="caution">
    <text evidence="1">The sequence shown here is derived from an EMBL/GenBank/DDBJ whole genome shotgun (WGS) entry which is preliminary data.</text>
</comment>
<protein>
    <submittedName>
        <fullName evidence="1">Uncharacterized protein</fullName>
    </submittedName>
</protein>
<name>A0ABD1LX93_9FABA</name>
<sequence length="149" mass="16768">MEDGENGKYVKKFNVSRKLTRNKEKTRMLLTLYDIVQVNVITLLANLSLETKNKVRIVRSGLYLELQTLDLDVLGIPGNIIKRSTTSVLKEKPSSDVKDAYFYLKSCGHVHPPRVLSSSLDIFRVYSGHSFSTQKLSDASLVSGDAYNK</sequence>